<dbReference type="EMBL" id="BBNO01000019">
    <property type="protein sequence ID" value="GAO13068.1"/>
    <property type="molecule type" value="Genomic_DNA"/>
</dbReference>
<dbReference type="Gene3D" id="1.10.490.40">
    <property type="entry name" value="Diphtheria toxin, translocation domain"/>
    <property type="match status" value="1"/>
</dbReference>
<organism evidence="2 3">
    <name type="scientific">Streptomyces lydicamycinicus</name>
    <dbReference type="NCBI Taxonomy" id="1546107"/>
    <lineage>
        <taxon>Bacteria</taxon>
        <taxon>Bacillati</taxon>
        <taxon>Actinomycetota</taxon>
        <taxon>Actinomycetes</taxon>
        <taxon>Kitasatosporales</taxon>
        <taxon>Streptomycetaceae</taxon>
        <taxon>Streptomyces</taxon>
    </lineage>
</organism>
<sequence>MPDYFATGARAGKAKVTAYQYMLPSGQPSGIMVYPGVITNARGDLLDGGSWPAATASGDGAQAFLNRIWADLDEIASNPEGLRLLETMSRVSPLESEVAGNEFTDPADVVKQSPVKALITHADPGGKTAASGLKKQAVGVSLDGSSWTGEGIGNSSNVITIADSVPGTYKADGNLFAMRSATALFHELVHSLRNVLGFTPLTASQTHVSAEYFVAVPGTRDALGTPEYEAFDTAIEELVTHGGEPGLKEAFGTKRKFGPFEFGIKADPYAAKAVRIAAARAEASPGDQVLRQVLTDRQAIAKRPITELSFVKASKISQPHRPNYDSPRKLPRQSFALASGASWDSLTAQDYNDPGKSSRLTKSGATPSACGAGSSADGCGTYSRAATAEERKAAWEFDQAEAAGKVSQEPIEQLVVRELPAEELGVYARAVVEQGLPAFQAGEAGESQPSFTSDLAEAWKTPSTTFTPFGAPSGVEGEAIGSLPRSLNEGWSNLNEALTPAMAMAWLESTARAFTSDSTALDKAATSMALVPVVGQLLGIADSAIHKDPAGVAANVLVLLQVASEFAGQPELAMIFGIGAFLTIAVQGIKDLVSGTDDVTRMIANRDKAWHEVVDEHIKTKTIPALLDAAQKAFDKAQREVLFGGYVTMAMMDKVAASHPDDPEVKKSVEASKATVRKDTAEAMDSLRNGFTDGAHKALDAAVADLNKGTGSADFSREYMKRAERSAFIKGQQSAVCSPLYVASYKACLHRVEGSAGGGFDKDYIPKVVANVPTNKFSADDLANYKKSMDELGKDKFGLLMVTDPATSPVTPGPGESVCEGTPPGPVMCATRRPDPETPDN</sequence>
<feature type="region of interest" description="Disordered" evidence="1">
    <location>
        <begin position="349"/>
        <end position="381"/>
    </location>
</feature>
<protein>
    <submittedName>
        <fullName evidence="2">Uncharacterized protein</fullName>
    </submittedName>
</protein>
<evidence type="ECO:0000256" key="1">
    <source>
        <dbReference type="SAM" id="MobiDB-lite"/>
    </source>
</evidence>
<reference evidence="3" key="1">
    <citation type="submission" date="2014-09" db="EMBL/GenBank/DDBJ databases">
        <title>Whole genome shotgun sequence of Streptomyces sp. NBRC 110027.</title>
        <authorList>
            <person name="Komaki H."/>
            <person name="Ichikawa N."/>
            <person name="Katano-Makiyama Y."/>
            <person name="Hosoyama A."/>
            <person name="Hashimoto M."/>
            <person name="Uohara A."/>
            <person name="Kitahashi Y."/>
            <person name="Ohji S."/>
            <person name="Kimura A."/>
            <person name="Yamazoe A."/>
            <person name="Igarashi Y."/>
            <person name="Fujita N."/>
        </authorList>
    </citation>
    <scope>NUCLEOTIDE SEQUENCE [LARGE SCALE GENOMIC DNA]</scope>
    <source>
        <strain evidence="3">NBRC 110027</strain>
    </source>
</reference>
<dbReference type="Proteomes" id="UP000048965">
    <property type="component" value="Unassembled WGS sequence"/>
</dbReference>
<gene>
    <name evidence="2" type="ORF">TPA0598_19_00010</name>
</gene>
<feature type="region of interest" description="Disordered" evidence="1">
    <location>
        <begin position="805"/>
        <end position="841"/>
    </location>
</feature>
<dbReference type="Pfam" id="PF02764">
    <property type="entry name" value="Diphtheria_T"/>
    <property type="match status" value="1"/>
</dbReference>
<evidence type="ECO:0000313" key="3">
    <source>
        <dbReference type="Proteomes" id="UP000048965"/>
    </source>
</evidence>
<proteinExistence type="predicted"/>
<feature type="compositionally biased region" description="Low complexity" evidence="1">
    <location>
        <begin position="368"/>
        <end position="380"/>
    </location>
</feature>
<dbReference type="AlphaFoldDB" id="A0A0P4RJ06"/>
<comment type="caution">
    <text evidence="2">The sequence shown here is derived from an EMBL/GenBank/DDBJ whole genome shotgun (WGS) entry which is preliminary data.</text>
</comment>
<reference evidence="2 3" key="2">
    <citation type="journal article" date="2015" name="Stand. Genomic Sci.">
        <title>Draft genome sequence of marine-derived Streptomyces sp. TP-A0598, a producer of anti-MRSA antibiotic lydicamycins.</title>
        <authorList>
            <person name="Komaki H."/>
            <person name="Ichikawa N."/>
            <person name="Hosoyama A."/>
            <person name="Fujita N."/>
            <person name="Igarashi Y."/>
        </authorList>
    </citation>
    <scope>NUCLEOTIDE SEQUENCE [LARGE SCALE GENOMIC DNA]</scope>
    <source>
        <strain evidence="2 3">NBRC 110027</strain>
    </source>
</reference>
<keyword evidence="3" id="KW-1185">Reference proteome</keyword>
<accession>A0A0P4RJ06</accession>
<name>A0A0P4RJ06_9ACTN</name>
<evidence type="ECO:0000313" key="2">
    <source>
        <dbReference type="EMBL" id="GAO13068.1"/>
    </source>
</evidence>
<feature type="compositionally biased region" description="Basic and acidic residues" evidence="1">
    <location>
        <begin position="832"/>
        <end position="841"/>
    </location>
</feature>
<dbReference type="RefSeq" id="WP_158894927.1">
    <property type="nucleotide sequence ID" value="NZ_BBNO01000019.2"/>
</dbReference>